<dbReference type="GO" id="GO:0051213">
    <property type="term" value="F:dioxygenase activity"/>
    <property type="evidence" value="ECO:0007669"/>
    <property type="project" value="UniProtKB-KW"/>
</dbReference>
<proteinExistence type="predicted"/>
<name>A0A2P5CCT1_PARAD</name>
<evidence type="ECO:0000256" key="1">
    <source>
        <dbReference type="ARBA" id="ARBA00022723"/>
    </source>
</evidence>
<dbReference type="Pfam" id="PF03171">
    <property type="entry name" value="2OG-FeII_Oxy"/>
    <property type="match status" value="1"/>
</dbReference>
<evidence type="ECO:0000313" key="5">
    <source>
        <dbReference type="EMBL" id="PON58815.1"/>
    </source>
</evidence>
<organism evidence="5 6">
    <name type="scientific">Parasponia andersonii</name>
    <name type="common">Sponia andersonii</name>
    <dbReference type="NCBI Taxonomy" id="3476"/>
    <lineage>
        <taxon>Eukaryota</taxon>
        <taxon>Viridiplantae</taxon>
        <taxon>Streptophyta</taxon>
        <taxon>Embryophyta</taxon>
        <taxon>Tracheophyta</taxon>
        <taxon>Spermatophyta</taxon>
        <taxon>Magnoliopsida</taxon>
        <taxon>eudicotyledons</taxon>
        <taxon>Gunneridae</taxon>
        <taxon>Pentapetalae</taxon>
        <taxon>rosids</taxon>
        <taxon>fabids</taxon>
        <taxon>Rosales</taxon>
        <taxon>Cannabaceae</taxon>
        <taxon>Parasponia</taxon>
    </lineage>
</organism>
<reference evidence="6" key="1">
    <citation type="submission" date="2016-06" db="EMBL/GenBank/DDBJ databases">
        <title>Parallel loss of symbiosis genes in relatives of nitrogen-fixing non-legume Parasponia.</title>
        <authorList>
            <person name="Van Velzen R."/>
            <person name="Holmer R."/>
            <person name="Bu F."/>
            <person name="Rutten L."/>
            <person name="Van Zeijl A."/>
            <person name="Liu W."/>
            <person name="Santuari L."/>
            <person name="Cao Q."/>
            <person name="Sharma T."/>
            <person name="Shen D."/>
            <person name="Roswanjaya Y."/>
            <person name="Wardhani T."/>
            <person name="Kalhor M.S."/>
            <person name="Jansen J."/>
            <person name="Van den Hoogen J."/>
            <person name="Gungor B."/>
            <person name="Hartog M."/>
            <person name="Hontelez J."/>
            <person name="Verver J."/>
            <person name="Yang W.-C."/>
            <person name="Schijlen E."/>
            <person name="Repin R."/>
            <person name="Schilthuizen M."/>
            <person name="Schranz E."/>
            <person name="Heidstra R."/>
            <person name="Miyata K."/>
            <person name="Fedorova E."/>
            <person name="Kohlen W."/>
            <person name="Bisseling T."/>
            <person name="Smit S."/>
            <person name="Geurts R."/>
        </authorList>
    </citation>
    <scope>NUCLEOTIDE SEQUENCE [LARGE SCALE GENOMIC DNA]</scope>
    <source>
        <strain evidence="6">cv. WU1-14</strain>
    </source>
</reference>
<dbReference type="STRING" id="3476.A0A2P5CCT1"/>
<dbReference type="EMBL" id="JXTB01000145">
    <property type="protein sequence ID" value="PON58815.1"/>
    <property type="molecule type" value="Genomic_DNA"/>
</dbReference>
<protein>
    <submittedName>
        <fullName evidence="5">Oxoglutarate/iron-dependent dioxygenase</fullName>
    </submittedName>
</protein>
<sequence length="186" mass="20812">MGNYAKAIHNLQKQLMELILESLGLNPNYLQEEVEDGSQVLAVNCYPACPEPELTLGIPPHSDYGSITILHQSCPGLQLMDRNKNWLSVPAMEGALLVQLGDQMEVLSNGRYKSVIHRATVNSEKPRFSIASLHSLALDKKIGPAPELVDEEYPLSYKEFSFQEFLDYVSGNDFISQGRFIETLKN</sequence>
<dbReference type="InterPro" id="IPR044861">
    <property type="entry name" value="IPNS-like_FE2OG_OXY"/>
</dbReference>
<dbReference type="InterPro" id="IPR050295">
    <property type="entry name" value="Plant_2OG-oxidoreductases"/>
</dbReference>
<feature type="domain" description="Fe2OG dioxygenase" evidence="4">
    <location>
        <begin position="36"/>
        <end position="136"/>
    </location>
</feature>
<dbReference type="SUPFAM" id="SSF51197">
    <property type="entry name" value="Clavaminate synthase-like"/>
    <property type="match status" value="1"/>
</dbReference>
<evidence type="ECO:0000313" key="6">
    <source>
        <dbReference type="Proteomes" id="UP000237105"/>
    </source>
</evidence>
<dbReference type="InterPro" id="IPR027443">
    <property type="entry name" value="IPNS-like_sf"/>
</dbReference>
<keyword evidence="3" id="KW-0408">Iron</keyword>
<keyword evidence="2" id="KW-0847">Vitamin C</keyword>
<evidence type="ECO:0000256" key="3">
    <source>
        <dbReference type="ARBA" id="ARBA00023004"/>
    </source>
</evidence>
<keyword evidence="5" id="KW-0560">Oxidoreductase</keyword>
<dbReference type="Gene3D" id="2.60.120.330">
    <property type="entry name" value="B-lactam Antibiotic, Isopenicillin N Synthase, Chain"/>
    <property type="match status" value="1"/>
</dbReference>
<dbReference type="PROSITE" id="PS51471">
    <property type="entry name" value="FE2OG_OXY"/>
    <property type="match status" value="1"/>
</dbReference>
<keyword evidence="1" id="KW-0479">Metal-binding</keyword>
<dbReference type="GO" id="GO:0031418">
    <property type="term" value="F:L-ascorbic acid binding"/>
    <property type="evidence" value="ECO:0007669"/>
    <property type="project" value="UniProtKB-KW"/>
</dbReference>
<evidence type="ECO:0000259" key="4">
    <source>
        <dbReference type="PROSITE" id="PS51471"/>
    </source>
</evidence>
<dbReference type="OrthoDB" id="627829at2759"/>
<keyword evidence="6" id="KW-1185">Reference proteome</keyword>
<keyword evidence="5" id="KW-0223">Dioxygenase</keyword>
<dbReference type="AlphaFoldDB" id="A0A2P5CCT1"/>
<evidence type="ECO:0000256" key="2">
    <source>
        <dbReference type="ARBA" id="ARBA00022896"/>
    </source>
</evidence>
<accession>A0A2P5CCT1</accession>
<dbReference type="PANTHER" id="PTHR47991">
    <property type="entry name" value="OXOGLUTARATE/IRON-DEPENDENT DIOXYGENASE"/>
    <property type="match status" value="1"/>
</dbReference>
<dbReference type="InterPro" id="IPR005123">
    <property type="entry name" value="Oxoglu/Fe-dep_dioxygenase_dom"/>
</dbReference>
<gene>
    <name evidence="5" type="ORF">PanWU01x14_163300</name>
</gene>
<comment type="caution">
    <text evidence="5">The sequence shown here is derived from an EMBL/GenBank/DDBJ whole genome shotgun (WGS) entry which is preliminary data.</text>
</comment>
<dbReference type="GO" id="GO:0046872">
    <property type="term" value="F:metal ion binding"/>
    <property type="evidence" value="ECO:0007669"/>
    <property type="project" value="UniProtKB-KW"/>
</dbReference>
<dbReference type="Proteomes" id="UP000237105">
    <property type="component" value="Unassembled WGS sequence"/>
</dbReference>